<evidence type="ECO:0000313" key="2">
    <source>
        <dbReference type="Proteomes" id="UP000825483"/>
    </source>
</evidence>
<organism evidence="1 2">
    <name type="scientific">Prevotella lacticifex</name>
    <dbReference type="NCBI Taxonomy" id="2854755"/>
    <lineage>
        <taxon>Bacteria</taxon>
        <taxon>Pseudomonadati</taxon>
        <taxon>Bacteroidota</taxon>
        <taxon>Bacteroidia</taxon>
        <taxon>Bacteroidales</taxon>
        <taxon>Prevotellaceae</taxon>
        <taxon>Prevotella</taxon>
    </lineage>
</organism>
<proteinExistence type="predicted"/>
<accession>A0A9R1CAT5</accession>
<protein>
    <recommendedName>
        <fullName evidence="3">PqqD family protein</fullName>
    </recommendedName>
</protein>
<dbReference type="GeneID" id="72466779"/>
<sequence>MKTKQGFNLRNVCGQDLIVAEGEENIDFSYIISMNESSAYLWTKLQQMDSFTVEDMAELILRVYDVDLDTAISDCETLAAQWAQIGIIEGDDVPKVSVTTINHVDMGDGNDDKKKEGDTVKHRSFFGRLFRRK</sequence>
<dbReference type="RefSeq" id="WP_223928845.1">
    <property type="nucleotide sequence ID" value="NZ_BPTU01000001.1"/>
</dbReference>
<dbReference type="EMBL" id="BPUB01000002">
    <property type="protein sequence ID" value="GJG59183.1"/>
    <property type="molecule type" value="Genomic_DNA"/>
</dbReference>
<evidence type="ECO:0000313" key="1">
    <source>
        <dbReference type="EMBL" id="GJG59183.1"/>
    </source>
</evidence>
<dbReference type="InterPro" id="IPR008792">
    <property type="entry name" value="PQQD"/>
</dbReference>
<keyword evidence="2" id="KW-1185">Reference proteome</keyword>
<evidence type="ECO:0008006" key="3">
    <source>
        <dbReference type="Google" id="ProtNLM"/>
    </source>
</evidence>
<name>A0A9R1CAT5_9BACT</name>
<comment type="caution">
    <text evidence="1">The sequence shown here is derived from an EMBL/GenBank/DDBJ whole genome shotgun (WGS) entry which is preliminary data.</text>
</comment>
<dbReference type="Pfam" id="PF05402">
    <property type="entry name" value="PqqD"/>
    <property type="match status" value="1"/>
</dbReference>
<gene>
    <name evidence="1" type="ORF">PRLR5076_20340</name>
</gene>
<dbReference type="AlphaFoldDB" id="A0A9R1CAT5"/>
<dbReference type="Proteomes" id="UP000825483">
    <property type="component" value="Unassembled WGS sequence"/>
</dbReference>
<reference evidence="1" key="1">
    <citation type="journal article" date="2022" name="Int. J. Syst. Evol. Microbiol.">
        <title>Prevotella lacticifex sp. nov., isolated from the rumen of cows.</title>
        <authorList>
            <person name="Shinkai T."/>
            <person name="Ikeyama N."/>
            <person name="Kumagai M."/>
            <person name="Ohmori H."/>
            <person name="Sakamoto M."/>
            <person name="Ohkuma M."/>
            <person name="Mitsumori M."/>
        </authorList>
    </citation>
    <scope>NUCLEOTIDE SEQUENCE</scope>
    <source>
        <strain evidence="1">R5076</strain>
    </source>
</reference>